<dbReference type="SUPFAM" id="SSF51735">
    <property type="entry name" value="NAD(P)-binding Rossmann-fold domains"/>
    <property type="match status" value="1"/>
</dbReference>
<dbReference type="PROSITE" id="PS00061">
    <property type="entry name" value="ADH_SHORT"/>
    <property type="match status" value="1"/>
</dbReference>
<comment type="similarity">
    <text evidence="1">Belongs to the short-chain dehydrogenases/reductases (SDR) family.</text>
</comment>
<proteinExistence type="inferred from homology"/>
<evidence type="ECO:0000313" key="4">
    <source>
        <dbReference type="Proteomes" id="UP001358417"/>
    </source>
</evidence>
<name>A0AAV9N6G5_9EURO</name>
<evidence type="ECO:0000256" key="2">
    <source>
        <dbReference type="ARBA" id="ARBA00022857"/>
    </source>
</evidence>
<dbReference type="AlphaFoldDB" id="A0AAV9N6G5"/>
<reference evidence="3 4" key="1">
    <citation type="submission" date="2023-08" db="EMBL/GenBank/DDBJ databases">
        <title>Black Yeasts Isolated from many extreme environments.</title>
        <authorList>
            <person name="Coleine C."/>
            <person name="Stajich J.E."/>
            <person name="Selbmann L."/>
        </authorList>
    </citation>
    <scope>NUCLEOTIDE SEQUENCE [LARGE SCALE GENOMIC DNA]</scope>
    <source>
        <strain evidence="3 4">CCFEE 5792</strain>
    </source>
</reference>
<dbReference type="GO" id="GO:0016616">
    <property type="term" value="F:oxidoreductase activity, acting on the CH-OH group of donors, NAD or NADP as acceptor"/>
    <property type="evidence" value="ECO:0007669"/>
    <property type="project" value="TreeGrafter"/>
</dbReference>
<dbReference type="Gene3D" id="3.40.50.720">
    <property type="entry name" value="NAD(P)-binding Rossmann-like Domain"/>
    <property type="match status" value="1"/>
</dbReference>
<sequence>MVVMNESGSGSQREMDQKVGIVTGAGTPHGIGRELVKKLAEAGALAVYACDLNLSAIPSLQEELKMAGYDTLVEGRQLDVSDADQTQEVVTTITKTHNRFDFFFANAGFANYRDLNDTEVRHYERQMDVMTKGPFLAVKYGSQAMMVTSSSKPKPGGSIVVTGSCASYLGSYSDLPYATAKTALHGLVAAASVQLSASNIRVNGVAPGFTESSILTVSKNAEGGEYSNNMDQATIKGNHKWFFERAGLLAAQKYYYNRVQDPSEIAGVQFFLASGSAACINGQMILCDSGKTAAAMGEGCTGSVRPIVSLDLDFK</sequence>
<protein>
    <submittedName>
        <fullName evidence="3">Uncharacterized protein</fullName>
    </submittedName>
</protein>
<comment type="caution">
    <text evidence="3">The sequence shown here is derived from an EMBL/GenBank/DDBJ whole genome shotgun (WGS) entry which is preliminary data.</text>
</comment>
<evidence type="ECO:0000256" key="1">
    <source>
        <dbReference type="ARBA" id="ARBA00006484"/>
    </source>
</evidence>
<keyword evidence="4" id="KW-1185">Reference proteome</keyword>
<dbReference type="InterPro" id="IPR020904">
    <property type="entry name" value="Sc_DH/Rdtase_CS"/>
</dbReference>
<organism evidence="3 4">
    <name type="scientific">Exophiala bonariae</name>
    <dbReference type="NCBI Taxonomy" id="1690606"/>
    <lineage>
        <taxon>Eukaryota</taxon>
        <taxon>Fungi</taxon>
        <taxon>Dikarya</taxon>
        <taxon>Ascomycota</taxon>
        <taxon>Pezizomycotina</taxon>
        <taxon>Eurotiomycetes</taxon>
        <taxon>Chaetothyriomycetidae</taxon>
        <taxon>Chaetothyriales</taxon>
        <taxon>Herpotrichiellaceae</taxon>
        <taxon>Exophiala</taxon>
    </lineage>
</organism>
<evidence type="ECO:0000313" key="3">
    <source>
        <dbReference type="EMBL" id="KAK5050649.1"/>
    </source>
</evidence>
<dbReference type="EMBL" id="JAVRRD010000017">
    <property type="protein sequence ID" value="KAK5050649.1"/>
    <property type="molecule type" value="Genomic_DNA"/>
</dbReference>
<dbReference type="GeneID" id="89972114"/>
<dbReference type="PRINTS" id="PR00081">
    <property type="entry name" value="GDHRDH"/>
</dbReference>
<dbReference type="PANTHER" id="PTHR42760">
    <property type="entry name" value="SHORT-CHAIN DEHYDROGENASES/REDUCTASES FAMILY MEMBER"/>
    <property type="match status" value="1"/>
</dbReference>
<dbReference type="InterPro" id="IPR002347">
    <property type="entry name" value="SDR_fam"/>
</dbReference>
<dbReference type="CDD" id="cd05233">
    <property type="entry name" value="SDR_c"/>
    <property type="match status" value="1"/>
</dbReference>
<dbReference type="InterPro" id="IPR036291">
    <property type="entry name" value="NAD(P)-bd_dom_sf"/>
</dbReference>
<dbReference type="Proteomes" id="UP001358417">
    <property type="component" value="Unassembled WGS sequence"/>
</dbReference>
<keyword evidence="2" id="KW-0521">NADP</keyword>
<dbReference type="RefSeq" id="XP_064705235.1">
    <property type="nucleotide sequence ID" value="XM_064847514.1"/>
</dbReference>
<gene>
    <name evidence="3" type="ORF">LTR84_003931</name>
</gene>
<accession>A0AAV9N6G5</accession>
<dbReference type="Pfam" id="PF00106">
    <property type="entry name" value="adh_short"/>
    <property type="match status" value="1"/>
</dbReference>